<evidence type="ECO:0000256" key="5">
    <source>
        <dbReference type="ARBA" id="ARBA00022583"/>
    </source>
</evidence>
<dbReference type="InterPro" id="IPR000033">
    <property type="entry name" value="LDLR_classB_rpt"/>
</dbReference>
<dbReference type="InterPro" id="IPR016186">
    <property type="entry name" value="C-type_lectin-like/link_sf"/>
</dbReference>
<dbReference type="GO" id="GO:0006897">
    <property type="term" value="P:endocytosis"/>
    <property type="evidence" value="ECO:0007669"/>
    <property type="project" value="UniProtKB-KW"/>
</dbReference>
<dbReference type="InterPro" id="IPR013806">
    <property type="entry name" value="Kringle-like"/>
</dbReference>
<dbReference type="InterPro" id="IPR000859">
    <property type="entry name" value="CUB_dom"/>
</dbReference>
<dbReference type="Gene3D" id="2.60.120.290">
    <property type="entry name" value="Spermadhesin, CUB domain"/>
    <property type="match status" value="1"/>
</dbReference>
<feature type="disulfide bond" evidence="18">
    <location>
        <begin position="986"/>
        <end position="996"/>
    </location>
</feature>
<evidence type="ECO:0000256" key="7">
    <source>
        <dbReference type="ARBA" id="ARBA00022729"/>
    </source>
</evidence>
<evidence type="ECO:0000256" key="10">
    <source>
        <dbReference type="ARBA" id="ARBA00022825"/>
    </source>
</evidence>
<name>A0A9J7KFA3_BRAFL</name>
<feature type="domain" description="Kringle" evidence="26">
    <location>
        <begin position="1626"/>
        <end position="1699"/>
    </location>
</feature>
<feature type="disulfide bond" evidence="19">
    <location>
        <begin position="561"/>
        <end position="588"/>
    </location>
</feature>
<dbReference type="SUPFAM" id="SSF56436">
    <property type="entry name" value="C-type lectin-like"/>
    <property type="match status" value="1"/>
</dbReference>
<dbReference type="SMART" id="SM00192">
    <property type="entry name" value="LDLa"/>
    <property type="match status" value="1"/>
</dbReference>
<dbReference type="Pfam" id="PF14670">
    <property type="entry name" value="FXa_inhibition"/>
    <property type="match status" value="1"/>
</dbReference>
<feature type="domain" description="CUB" evidence="23">
    <location>
        <begin position="420"/>
        <end position="529"/>
    </location>
</feature>
<evidence type="ECO:0000256" key="21">
    <source>
        <dbReference type="SAM" id="MobiDB-lite"/>
    </source>
</evidence>
<comment type="subcellular location">
    <subcellularLocation>
        <location evidence="1">Membrane</location>
        <topology evidence="1">Single-pass membrane protein</topology>
    </subcellularLocation>
</comment>
<evidence type="ECO:0000256" key="17">
    <source>
        <dbReference type="PROSITE-ProRule" id="PRU00124"/>
    </source>
</evidence>
<dbReference type="Pfam" id="PF22633">
    <property type="entry name" value="F5_F8_type_C_2"/>
    <property type="match status" value="1"/>
</dbReference>
<keyword evidence="13" id="KW-0675">Receptor</keyword>
<feature type="disulfide bond" evidence="18">
    <location>
        <begin position="771"/>
        <end position="781"/>
    </location>
</feature>
<dbReference type="SMART" id="SM00034">
    <property type="entry name" value="CLECT"/>
    <property type="match status" value="1"/>
</dbReference>
<evidence type="ECO:0000256" key="1">
    <source>
        <dbReference type="ARBA" id="ARBA00004167"/>
    </source>
</evidence>
<dbReference type="CDD" id="cd07066">
    <property type="entry name" value="CRD_FZ"/>
    <property type="match status" value="1"/>
</dbReference>
<evidence type="ECO:0000256" key="12">
    <source>
        <dbReference type="ARBA" id="ARBA00023157"/>
    </source>
</evidence>
<evidence type="ECO:0000256" key="6">
    <source>
        <dbReference type="ARBA" id="ARBA00022670"/>
    </source>
</evidence>
<dbReference type="FunFam" id="2.60.120.290:FF:000001">
    <property type="entry name" value="CUB and sushi domain-containing protein 3 isoform X1"/>
    <property type="match status" value="1"/>
</dbReference>
<dbReference type="PROSITE" id="PS01180">
    <property type="entry name" value="CUB"/>
    <property type="match status" value="1"/>
</dbReference>
<feature type="repeat" description="LDL-receptor class B" evidence="20">
    <location>
        <begin position="1140"/>
        <end position="1182"/>
    </location>
</feature>
<dbReference type="Gene3D" id="3.10.100.10">
    <property type="entry name" value="Mannose-Binding Protein A, subunit A"/>
    <property type="match status" value="1"/>
</dbReference>
<dbReference type="SUPFAM" id="SSF49785">
    <property type="entry name" value="Galactose-binding domain-like"/>
    <property type="match status" value="1"/>
</dbReference>
<feature type="domain" description="SRCR" evidence="27">
    <location>
        <begin position="915"/>
        <end position="1017"/>
    </location>
</feature>
<dbReference type="PROSITE" id="PS50070">
    <property type="entry name" value="KRINGLE_2"/>
    <property type="match status" value="1"/>
</dbReference>
<dbReference type="InterPro" id="IPR038178">
    <property type="entry name" value="Kringle_sf"/>
</dbReference>
<dbReference type="RefSeq" id="XP_035660154.1">
    <property type="nucleotide sequence ID" value="XM_035804261.1"/>
</dbReference>
<dbReference type="FunFam" id="3.10.250.10:FF:000011">
    <property type="entry name" value="Scavenger receptor class A member 5"/>
    <property type="match status" value="2"/>
</dbReference>
<feature type="signal peptide" evidence="22">
    <location>
        <begin position="1"/>
        <end position="24"/>
    </location>
</feature>
<dbReference type="GO" id="GO:0008236">
    <property type="term" value="F:serine-type peptidase activity"/>
    <property type="evidence" value="ECO:0007669"/>
    <property type="project" value="UniProtKB-KW"/>
</dbReference>
<keyword evidence="12 18" id="KW-1015">Disulfide bond</keyword>
<comment type="similarity">
    <text evidence="2">Belongs to the DMBT1 family.</text>
</comment>
<evidence type="ECO:0000256" key="9">
    <source>
        <dbReference type="ARBA" id="ARBA00022801"/>
    </source>
</evidence>
<evidence type="ECO:0000259" key="28">
    <source>
        <dbReference type="PROSITE" id="PS50923"/>
    </source>
</evidence>
<organism evidence="29 30">
    <name type="scientific">Branchiostoma floridae</name>
    <name type="common">Florida lancelet</name>
    <name type="synonym">Amphioxus</name>
    <dbReference type="NCBI Taxonomy" id="7739"/>
    <lineage>
        <taxon>Eukaryota</taxon>
        <taxon>Metazoa</taxon>
        <taxon>Chordata</taxon>
        <taxon>Cephalochordata</taxon>
        <taxon>Leptocardii</taxon>
        <taxon>Amphioxiformes</taxon>
        <taxon>Branchiostomatidae</taxon>
        <taxon>Branchiostoma</taxon>
    </lineage>
</organism>
<dbReference type="Gene3D" id="2.60.120.260">
    <property type="entry name" value="Galactose-binding domain-like"/>
    <property type="match status" value="1"/>
</dbReference>
<evidence type="ECO:0000256" key="20">
    <source>
        <dbReference type="PROSITE-ProRule" id="PRU00461"/>
    </source>
</evidence>
<dbReference type="Gene3D" id="3.10.250.10">
    <property type="entry name" value="SRCR-like domain"/>
    <property type="match status" value="4"/>
</dbReference>
<evidence type="ECO:0000256" key="22">
    <source>
        <dbReference type="SAM" id="SignalP"/>
    </source>
</evidence>
<feature type="domain" description="SRCR" evidence="27">
    <location>
        <begin position="808"/>
        <end position="911"/>
    </location>
</feature>
<dbReference type="FunFam" id="2.60.120.260:FF:000266">
    <property type="entry name" value="Uncharacterized protein"/>
    <property type="match status" value="1"/>
</dbReference>
<dbReference type="FunFam" id="3.10.250.10:FF:000001">
    <property type="entry name" value="Lysyl oxidase 4 isoform X1"/>
    <property type="match status" value="2"/>
</dbReference>
<comment type="caution">
    <text evidence="18">Lacks conserved residue(s) required for the propagation of feature annotation.</text>
</comment>
<feature type="compositionally biased region" description="Low complexity" evidence="21">
    <location>
        <begin position="197"/>
        <end position="375"/>
    </location>
</feature>
<dbReference type="CDD" id="cd00112">
    <property type="entry name" value="LDLa"/>
    <property type="match status" value="1"/>
</dbReference>
<evidence type="ECO:0000256" key="4">
    <source>
        <dbReference type="ARBA" id="ARBA00022572"/>
    </source>
</evidence>
<feature type="domain" description="SRCR" evidence="27">
    <location>
        <begin position="594"/>
        <end position="696"/>
    </location>
</feature>
<feature type="disulfide bond" evidence="17">
    <location>
        <begin position="1468"/>
        <end position="1483"/>
    </location>
</feature>
<feature type="disulfide bond" evidence="18">
    <location>
        <begin position="634"/>
        <end position="695"/>
    </location>
</feature>
<feature type="disulfide bond" evidence="18">
    <location>
        <begin position="942"/>
        <end position="1006"/>
    </location>
</feature>
<dbReference type="PANTHER" id="PTHR19331">
    <property type="entry name" value="SCAVENGER RECEPTOR DOMAIN-CONTAINING"/>
    <property type="match status" value="1"/>
</dbReference>
<dbReference type="SUPFAM" id="SSF56487">
    <property type="entry name" value="SRCR-like"/>
    <property type="match status" value="4"/>
</dbReference>
<keyword evidence="10" id="KW-0720">Serine protease</keyword>
<dbReference type="Gene3D" id="4.10.400.10">
    <property type="entry name" value="Low-density Lipoprotein Receptor"/>
    <property type="match status" value="1"/>
</dbReference>
<dbReference type="GO" id="GO:0006508">
    <property type="term" value="P:proteolysis"/>
    <property type="evidence" value="ECO:0007669"/>
    <property type="project" value="UniProtKB-KW"/>
</dbReference>
<dbReference type="Pfam" id="PF00059">
    <property type="entry name" value="Lectin_C"/>
    <property type="match status" value="1"/>
</dbReference>
<dbReference type="InterPro" id="IPR000001">
    <property type="entry name" value="Kringle"/>
</dbReference>
<dbReference type="InterPro" id="IPR001190">
    <property type="entry name" value="SRCR"/>
</dbReference>
<evidence type="ECO:0000259" key="27">
    <source>
        <dbReference type="PROSITE" id="PS50287"/>
    </source>
</evidence>
<feature type="disulfide bond" evidence="18">
    <location>
        <begin position="621"/>
        <end position="685"/>
    </location>
</feature>
<dbReference type="Pfam" id="PF00057">
    <property type="entry name" value="Ldl_recept_a"/>
    <property type="match status" value="1"/>
</dbReference>
<dbReference type="SUPFAM" id="SSF63825">
    <property type="entry name" value="YWTD domain"/>
    <property type="match status" value="1"/>
</dbReference>
<dbReference type="OrthoDB" id="538816at2759"/>
<dbReference type="InterPro" id="IPR002172">
    <property type="entry name" value="LDrepeatLR_classA_rpt"/>
</dbReference>
<feature type="domain" description="F5/8 type C" evidence="24">
    <location>
        <begin position="40"/>
        <end position="190"/>
    </location>
</feature>
<dbReference type="Pfam" id="PF00084">
    <property type="entry name" value="Sushi"/>
    <property type="match status" value="2"/>
</dbReference>
<dbReference type="CDD" id="cd00041">
    <property type="entry name" value="CUB"/>
    <property type="match status" value="1"/>
</dbReference>
<evidence type="ECO:0000259" key="25">
    <source>
        <dbReference type="PROSITE" id="PS50041"/>
    </source>
</evidence>
<dbReference type="InterPro" id="IPR036055">
    <property type="entry name" value="LDL_receptor-like_sf"/>
</dbReference>
<dbReference type="InterPro" id="IPR011042">
    <property type="entry name" value="6-blade_b-propeller_TolB-like"/>
</dbReference>
<evidence type="ECO:0000313" key="29">
    <source>
        <dbReference type="Proteomes" id="UP000001554"/>
    </source>
</evidence>
<evidence type="ECO:0000259" key="24">
    <source>
        <dbReference type="PROSITE" id="PS50022"/>
    </source>
</evidence>
<dbReference type="SMART" id="SM00202">
    <property type="entry name" value="SR"/>
    <property type="match status" value="4"/>
</dbReference>
<evidence type="ECO:0000256" key="15">
    <source>
        <dbReference type="PROSITE-ProRule" id="PRU00059"/>
    </source>
</evidence>
<keyword evidence="5" id="KW-0254">Endocytosis</keyword>
<accession>A0A9J7KFA3</accession>
<dbReference type="PROSITE" id="PS00615">
    <property type="entry name" value="C_TYPE_LECTIN_1"/>
    <property type="match status" value="1"/>
</dbReference>
<evidence type="ECO:0000259" key="26">
    <source>
        <dbReference type="PROSITE" id="PS50070"/>
    </source>
</evidence>
<feature type="disulfide bond" evidence="18">
    <location>
        <begin position="665"/>
        <end position="675"/>
    </location>
</feature>
<dbReference type="PRINTS" id="PR00018">
    <property type="entry name" value="KRINGLE"/>
</dbReference>
<dbReference type="KEGG" id="bfo:118404880"/>
<dbReference type="SUPFAM" id="SSF49854">
    <property type="entry name" value="Spermadhesin, CUB domain"/>
    <property type="match status" value="1"/>
</dbReference>
<keyword evidence="3" id="KW-0245">EGF-like domain</keyword>
<dbReference type="SMART" id="SM00042">
    <property type="entry name" value="CUB"/>
    <property type="match status" value="1"/>
</dbReference>
<evidence type="ECO:0000256" key="2">
    <source>
        <dbReference type="ARBA" id="ARBA00009931"/>
    </source>
</evidence>
<evidence type="ECO:0000256" key="11">
    <source>
        <dbReference type="ARBA" id="ARBA00023136"/>
    </source>
</evidence>
<dbReference type="Gene3D" id="2.10.70.10">
    <property type="entry name" value="Complement Module, domain 1"/>
    <property type="match status" value="2"/>
</dbReference>
<keyword evidence="29" id="KW-1185">Reference proteome</keyword>
<feature type="chain" id="PRO_5039951127" evidence="22">
    <location>
        <begin position="25"/>
        <end position="1810"/>
    </location>
</feature>
<keyword evidence="14" id="KW-0325">Glycoprotein</keyword>
<feature type="disulfide bond" evidence="18">
    <location>
        <begin position="882"/>
        <end position="892"/>
    </location>
</feature>
<dbReference type="InterPro" id="IPR036772">
    <property type="entry name" value="SRCR-like_dom_sf"/>
</dbReference>
<gene>
    <name evidence="30" type="primary">LOC118404880</name>
</gene>
<keyword evidence="7 22" id="KW-0732">Signal</keyword>
<reference evidence="29" key="1">
    <citation type="journal article" date="2020" name="Nat. Ecol. Evol.">
        <title>Deeply conserved synteny resolves early events in vertebrate evolution.</title>
        <authorList>
            <person name="Simakov O."/>
            <person name="Marletaz F."/>
            <person name="Yue J.X."/>
            <person name="O'Connell B."/>
            <person name="Jenkins J."/>
            <person name="Brandt A."/>
            <person name="Calef R."/>
            <person name="Tung C.H."/>
            <person name="Huang T.K."/>
            <person name="Schmutz J."/>
            <person name="Satoh N."/>
            <person name="Yu J.K."/>
            <person name="Putnam N.H."/>
            <person name="Green R.E."/>
            <person name="Rokhsar D.S."/>
        </authorList>
    </citation>
    <scope>NUCLEOTIDE SEQUENCE [LARGE SCALE GENOMIC DNA]</scope>
    <source>
        <strain evidence="29">S238N-H82</strain>
    </source>
</reference>
<evidence type="ECO:0000256" key="14">
    <source>
        <dbReference type="ARBA" id="ARBA00023180"/>
    </source>
</evidence>
<dbReference type="SUPFAM" id="SSF57424">
    <property type="entry name" value="LDL receptor-like module"/>
    <property type="match status" value="1"/>
</dbReference>
<dbReference type="InterPro" id="IPR016187">
    <property type="entry name" value="CTDL_fold"/>
</dbReference>
<dbReference type="Proteomes" id="UP000001554">
    <property type="component" value="Chromosome 17"/>
</dbReference>
<dbReference type="SMART" id="SM00032">
    <property type="entry name" value="CCP"/>
    <property type="match status" value="2"/>
</dbReference>
<keyword evidence="8" id="KW-0677">Repeat</keyword>
<dbReference type="InterPro" id="IPR000421">
    <property type="entry name" value="FA58C"/>
</dbReference>
<dbReference type="SUPFAM" id="SSF57440">
    <property type="entry name" value="Kringle-like"/>
    <property type="match status" value="1"/>
</dbReference>
<dbReference type="PROSITE" id="PS50287">
    <property type="entry name" value="SRCR_2"/>
    <property type="match status" value="4"/>
</dbReference>
<feature type="region of interest" description="Disordered" evidence="21">
    <location>
        <begin position="193"/>
        <end position="396"/>
    </location>
</feature>
<dbReference type="PROSITE" id="PS50923">
    <property type="entry name" value="SUSHI"/>
    <property type="match status" value="2"/>
</dbReference>
<feature type="disulfide bond" evidence="18">
    <location>
        <begin position="727"/>
        <end position="791"/>
    </location>
</feature>
<evidence type="ECO:0000259" key="23">
    <source>
        <dbReference type="PROSITE" id="PS01180"/>
    </source>
</evidence>
<keyword evidence="4 16" id="KW-0420">Kringle</keyword>
<dbReference type="SMART" id="SM00130">
    <property type="entry name" value="KR"/>
    <property type="match status" value="1"/>
</dbReference>
<dbReference type="Gene3D" id="2.120.10.30">
    <property type="entry name" value="TolB, C-terminal domain"/>
    <property type="match status" value="1"/>
</dbReference>
<dbReference type="SUPFAM" id="SSF57535">
    <property type="entry name" value="Complement control module/SCR domain"/>
    <property type="match status" value="2"/>
</dbReference>
<dbReference type="InterPro" id="IPR018378">
    <property type="entry name" value="C-type_lectin_CS"/>
</dbReference>
<dbReference type="GeneID" id="118404880"/>
<evidence type="ECO:0000256" key="18">
    <source>
        <dbReference type="PROSITE-ProRule" id="PRU00196"/>
    </source>
</evidence>
<dbReference type="InterPro" id="IPR000436">
    <property type="entry name" value="Sushi_SCR_CCP_dom"/>
</dbReference>
<keyword evidence="9" id="KW-0378">Hydrolase</keyword>
<dbReference type="Pfam" id="PF00431">
    <property type="entry name" value="CUB"/>
    <property type="match status" value="1"/>
</dbReference>
<dbReference type="PROSITE" id="PS50068">
    <property type="entry name" value="LDLRA_2"/>
    <property type="match status" value="1"/>
</dbReference>
<dbReference type="CDD" id="cd00037">
    <property type="entry name" value="CLECT"/>
    <property type="match status" value="1"/>
</dbReference>
<protein>
    <submittedName>
        <fullName evidence="30">Uncharacterized protein LOC118404880</fullName>
    </submittedName>
</protein>
<dbReference type="Pfam" id="PF00051">
    <property type="entry name" value="Kringle"/>
    <property type="match status" value="1"/>
</dbReference>
<dbReference type="PROSITE" id="PS50041">
    <property type="entry name" value="C_TYPE_LECTIN_2"/>
    <property type="match status" value="1"/>
</dbReference>
<dbReference type="InterPro" id="IPR035976">
    <property type="entry name" value="Sushi/SCR/CCP_sf"/>
</dbReference>
<dbReference type="FunFam" id="2.40.20.10:FF:000037">
    <property type="entry name" value="Uncharacterized protein"/>
    <property type="match status" value="1"/>
</dbReference>
<evidence type="ECO:0000313" key="30">
    <source>
        <dbReference type="RefSeq" id="XP_035660154.1"/>
    </source>
</evidence>
<dbReference type="PROSITE" id="PS51120">
    <property type="entry name" value="LDLRB"/>
    <property type="match status" value="1"/>
</dbReference>
<feature type="domain" description="Sushi" evidence="28">
    <location>
        <begin position="1692"/>
        <end position="1763"/>
    </location>
</feature>
<feature type="domain" description="SRCR" evidence="27">
    <location>
        <begin position="700"/>
        <end position="802"/>
    </location>
</feature>
<evidence type="ECO:0000256" key="8">
    <source>
        <dbReference type="ARBA" id="ARBA00022737"/>
    </source>
</evidence>
<dbReference type="PRINTS" id="PR00258">
    <property type="entry name" value="SPERACTRCPTR"/>
</dbReference>
<dbReference type="InterPro" id="IPR035914">
    <property type="entry name" value="Sperma_CUB_dom_sf"/>
</dbReference>
<feature type="disulfide bond" evidence="15">
    <location>
        <begin position="420"/>
        <end position="447"/>
    </location>
</feature>
<evidence type="ECO:0000256" key="13">
    <source>
        <dbReference type="ARBA" id="ARBA00023170"/>
    </source>
</evidence>
<dbReference type="Pfam" id="PF00058">
    <property type="entry name" value="Ldl_recept_b"/>
    <property type="match status" value="1"/>
</dbReference>
<dbReference type="FunFam" id="1.10.2000.10:FF:000030">
    <property type="entry name" value="Uncharacterized protein"/>
    <property type="match status" value="1"/>
</dbReference>
<feature type="disulfide bond" evidence="18">
    <location>
        <begin position="955"/>
        <end position="1016"/>
    </location>
</feature>
<evidence type="ECO:0000256" key="19">
    <source>
        <dbReference type="PROSITE-ProRule" id="PRU00302"/>
    </source>
</evidence>
<evidence type="ECO:0000256" key="3">
    <source>
        <dbReference type="ARBA" id="ARBA00022536"/>
    </source>
</evidence>
<dbReference type="GO" id="GO:0016020">
    <property type="term" value="C:membrane"/>
    <property type="evidence" value="ECO:0007669"/>
    <property type="project" value="UniProtKB-SubCell"/>
</dbReference>
<dbReference type="PROSITE" id="PS50022">
    <property type="entry name" value="FA58C_3"/>
    <property type="match status" value="1"/>
</dbReference>
<dbReference type="PANTHER" id="PTHR19331:SF465">
    <property type="entry name" value="EGG PEPTIDE SPERACT RECEPTOR"/>
    <property type="match status" value="1"/>
</dbReference>
<dbReference type="Gene3D" id="2.40.20.10">
    <property type="entry name" value="Plasminogen Kringle 4"/>
    <property type="match status" value="1"/>
</dbReference>
<dbReference type="SMART" id="SM00135">
    <property type="entry name" value="LY"/>
    <property type="match status" value="4"/>
</dbReference>
<dbReference type="CDD" id="cd00033">
    <property type="entry name" value="CCP"/>
    <property type="match status" value="2"/>
</dbReference>
<proteinExistence type="inferred from homology"/>
<feature type="domain" description="Sushi" evidence="28">
    <location>
        <begin position="532"/>
        <end position="590"/>
    </location>
</feature>
<evidence type="ECO:0000256" key="16">
    <source>
        <dbReference type="PROSITE-ProRule" id="PRU00121"/>
    </source>
</evidence>
<reference evidence="30" key="2">
    <citation type="submission" date="2025-08" db="UniProtKB">
        <authorList>
            <consortium name="RefSeq"/>
        </authorList>
    </citation>
    <scope>IDENTIFICATION</scope>
    <source>
        <strain evidence="30">S238N-H82</strain>
        <tissue evidence="30">Testes</tissue>
    </source>
</reference>
<dbReference type="InterPro" id="IPR036790">
    <property type="entry name" value="Frizzled_dom_sf"/>
</dbReference>
<keyword evidence="6" id="KW-0645">Protease</keyword>
<keyword evidence="19" id="KW-0768">Sushi</keyword>
<dbReference type="Gene3D" id="1.10.2000.10">
    <property type="entry name" value="Frizzled cysteine-rich domain"/>
    <property type="match status" value="1"/>
</dbReference>
<sequence length="1810" mass="198410">MAAQLFTAGLIYWLMCVTAPVNDAQSSDSSSLSDYGDGSSDHSSVWLERDPSWVVNSAGTPWVFNGVTYDAAKALDGDTGTYWNPQGTDRYYNSWYIVLDLTTPHNITRVAVNNIGDTIHDTAAFTLQKSQVGSPYNWEDVVTVTNVQGGTYERQEFGGFQGTAQYWRFLFTKTHSGWQPWLTELDFYGAPVTDAQSSDSSSLSDSSDDSSSLSDSGDDSSSLSDSGDDSSSLSDSGDDSSSLSDSGNDSSSLSDSGNDSSSLSDSGDDSSSLSDSGNDSSSLSDSGDDSSSLSDSGDDSSSLSDSGDDSSSLSDSGDDSSSLSDSGDDSSSLSDSGNDSSSLSDSGNDSSSLSDSGDDSSSLSDSGDDSSSLSDYSDDSSDHSSPDEPTVIDSESLDSSYYNFYSNNYDYYDQPSTPDCGENMFAPSGGPVTSPNFPNDYGLYENCEWRITVPEGSIIRLTFDSFNTQYPYDILTIYDGADDSAPQLQRLTGLLPVSPITSTSNMMFLKFTSDRQHTAQGFQFSYISSTPGHCWDPGMPANGYRDDNSNFTSGQTIRYSCMAGYQVWGAANITCRTNGTWSDATPTCKTLRRVRLVGGSVPNEGRVEVQSEDGLNWGTVCGNGFDFRDADIVCRMLGYLRANRINELAIEHQGKGPIFMDDLGCAGNESSLFNCSYPGWEIHGCRHYQDVGVVCDPSRIRLIGGSSENEGRVEVQPDNSFTWGTVCQDQFDMRDADVVCRMLGYPEADQVRTDANFSQGTGPIYMDDLQCAGNESSLFDCSYPGWTIHNCVHAQDVAVVCLTNSSRVRLVGGSGPHEGRVEVRPSDSFRWGRICLDKFDPEDADVVCRMLGYPSSQQVRHADKYFGNDFGAAPIYMNELGCDGTENSLFNCSHGGWWIRDCRRYVGVVCDPSRIRLVGGSGPDEGRVEVRQDGGVTWGTVCHDQFDLKDADVVCRMLGYPSAQAVRNDAYFGQGQGEIFMDELRCSGNESSLFECSYPGWGIHDCDPTQDAGVVCTGKSFLLVALITSILEYDGSEVTVTASKLPRIDSLDYDPVTELVCFISTGGIRKIGRDGRRMETILNTRYSSYGLRLDHAGGNVYWMIYGSRGTISVARKDGSFVRTLLTVEWPSGVALDPRNGLMYWTSVGSDPRVDCAAMDGSNHTTLIRNLNNPRAITIDYKEDRLYFCDRYTIYSSDLLGNNTLFFYDTTYKVGIAVDDNYVYWGSVGTERGIRMLSKYSTNQTVTTIMADEVSYPADIYVTTASPINVTNHGCSSFNGGCQELCLSHPEGIKCACRNNWELQKDGVTCCLSGYTTYAGACFKAYNQEKTYDQARQVCEAAAPKGVVGMLALPKDKHVNNFLRDLKNAVSEISRFWIGLSDQMDEGEWMWEDGTPHDTIADWSNWQLGEPNDNQGVEDCANYGGSGWKDATCSSAYKFICQLKEAITCSMGYFRCGHGRACILSWKRCDGISDCTDGSDETGCVCKPIPGDFQIAIRLTMLPNQLGQTTFEEVQNSSVVELLNSSYSSSGNYHPELRKFVSTIIFPECNVTVENRTDCYLSTNATDTVSCMGNVTGTQLVPCRTWCEEILNMAADWMKVLLPSCKLFPSSKHGCWNPDSAKKGNEVCYHGNGINYRGTWSKTTSGADCVEWSAAQAGYYKTEYPWANLDNNYCRNPTGLDRPFCLTEDGSQEDCDVIPCNFDGCWDRGPPNYGKRSPNKRFYFVDERVTYTCNEGYTLKSGYTSEVRCMPGGDWQYDKPSCSVNHRRRLQEELLEIYSASLAPENVVINFTGAVEQIVDLASTFISELFI</sequence>
<dbReference type="InterPro" id="IPR001304">
    <property type="entry name" value="C-type_lectin-like"/>
</dbReference>
<dbReference type="InterPro" id="IPR008979">
    <property type="entry name" value="Galactose-bd-like_sf"/>
</dbReference>
<keyword evidence="11" id="KW-0472">Membrane</keyword>
<dbReference type="Pfam" id="PF00530">
    <property type="entry name" value="SRCR"/>
    <property type="match status" value="4"/>
</dbReference>
<feature type="disulfide bond" evidence="18">
    <location>
        <begin position="740"/>
        <end position="801"/>
    </location>
</feature>
<feature type="domain" description="C-type lectin" evidence="25">
    <location>
        <begin position="1317"/>
        <end position="1441"/>
    </location>
</feature>